<accession>A0A9K3IZH2</accession>
<reference evidence="1" key="2">
    <citation type="submission" date="2020-06" db="EMBL/GenBank/DDBJ databases">
        <title>Helianthus annuus Genome sequencing and assembly Release 2.</title>
        <authorList>
            <person name="Gouzy J."/>
            <person name="Langlade N."/>
            <person name="Munos S."/>
        </authorList>
    </citation>
    <scope>NUCLEOTIDE SEQUENCE</scope>
    <source>
        <tissue evidence="1">Leaves</tissue>
    </source>
</reference>
<evidence type="ECO:0000313" key="2">
    <source>
        <dbReference type="Proteomes" id="UP000215914"/>
    </source>
</evidence>
<sequence length="90" mass="10654">MVMWFHMTTESMQPWRIYPLCLIVYKSKPHNRFVTSTTVLVYISYVFSFGTFNDASTERTKAVAFVLQINDTLIVRSGYNRQCRPLYFIL</sequence>
<evidence type="ECO:0000313" key="1">
    <source>
        <dbReference type="EMBL" id="KAF5805724.1"/>
    </source>
</evidence>
<proteinExistence type="predicted"/>
<dbReference type="Gramene" id="mRNA:HanXRQr2_Chr05g0212811">
    <property type="protein sequence ID" value="CDS:HanXRQr2_Chr05g0212811.1"/>
    <property type="gene ID" value="HanXRQr2_Chr05g0212811"/>
</dbReference>
<dbReference type="Proteomes" id="UP000215914">
    <property type="component" value="Unassembled WGS sequence"/>
</dbReference>
<gene>
    <name evidence="1" type="ORF">HanXRQr2_Chr05g0212811</name>
</gene>
<keyword evidence="2" id="KW-1185">Reference proteome</keyword>
<dbReference type="AlphaFoldDB" id="A0A9K3IZH2"/>
<name>A0A9K3IZH2_HELAN</name>
<reference evidence="1" key="1">
    <citation type="journal article" date="2017" name="Nature">
        <title>The sunflower genome provides insights into oil metabolism, flowering and Asterid evolution.</title>
        <authorList>
            <person name="Badouin H."/>
            <person name="Gouzy J."/>
            <person name="Grassa C.J."/>
            <person name="Murat F."/>
            <person name="Staton S.E."/>
            <person name="Cottret L."/>
            <person name="Lelandais-Briere C."/>
            <person name="Owens G.L."/>
            <person name="Carrere S."/>
            <person name="Mayjonade B."/>
            <person name="Legrand L."/>
            <person name="Gill N."/>
            <person name="Kane N.C."/>
            <person name="Bowers J.E."/>
            <person name="Hubner S."/>
            <person name="Bellec A."/>
            <person name="Berard A."/>
            <person name="Berges H."/>
            <person name="Blanchet N."/>
            <person name="Boniface M.C."/>
            <person name="Brunel D."/>
            <person name="Catrice O."/>
            <person name="Chaidir N."/>
            <person name="Claudel C."/>
            <person name="Donnadieu C."/>
            <person name="Faraut T."/>
            <person name="Fievet G."/>
            <person name="Helmstetter N."/>
            <person name="King M."/>
            <person name="Knapp S.J."/>
            <person name="Lai Z."/>
            <person name="Le Paslier M.C."/>
            <person name="Lippi Y."/>
            <person name="Lorenzon L."/>
            <person name="Mandel J.R."/>
            <person name="Marage G."/>
            <person name="Marchand G."/>
            <person name="Marquand E."/>
            <person name="Bret-Mestries E."/>
            <person name="Morien E."/>
            <person name="Nambeesan S."/>
            <person name="Nguyen T."/>
            <person name="Pegot-Espagnet P."/>
            <person name="Pouilly N."/>
            <person name="Raftis F."/>
            <person name="Sallet E."/>
            <person name="Schiex T."/>
            <person name="Thomas J."/>
            <person name="Vandecasteele C."/>
            <person name="Vares D."/>
            <person name="Vear F."/>
            <person name="Vautrin S."/>
            <person name="Crespi M."/>
            <person name="Mangin B."/>
            <person name="Burke J.M."/>
            <person name="Salse J."/>
            <person name="Munos S."/>
            <person name="Vincourt P."/>
            <person name="Rieseberg L.H."/>
            <person name="Langlade N.B."/>
        </authorList>
    </citation>
    <scope>NUCLEOTIDE SEQUENCE</scope>
    <source>
        <tissue evidence="1">Leaves</tissue>
    </source>
</reference>
<protein>
    <submittedName>
        <fullName evidence="1">Uncharacterized protein</fullName>
    </submittedName>
</protein>
<dbReference type="EMBL" id="MNCJ02000320">
    <property type="protein sequence ID" value="KAF5805724.1"/>
    <property type="molecule type" value="Genomic_DNA"/>
</dbReference>
<organism evidence="1 2">
    <name type="scientific">Helianthus annuus</name>
    <name type="common">Common sunflower</name>
    <dbReference type="NCBI Taxonomy" id="4232"/>
    <lineage>
        <taxon>Eukaryota</taxon>
        <taxon>Viridiplantae</taxon>
        <taxon>Streptophyta</taxon>
        <taxon>Embryophyta</taxon>
        <taxon>Tracheophyta</taxon>
        <taxon>Spermatophyta</taxon>
        <taxon>Magnoliopsida</taxon>
        <taxon>eudicotyledons</taxon>
        <taxon>Gunneridae</taxon>
        <taxon>Pentapetalae</taxon>
        <taxon>asterids</taxon>
        <taxon>campanulids</taxon>
        <taxon>Asterales</taxon>
        <taxon>Asteraceae</taxon>
        <taxon>Asteroideae</taxon>
        <taxon>Heliantheae alliance</taxon>
        <taxon>Heliantheae</taxon>
        <taxon>Helianthus</taxon>
    </lineage>
</organism>
<comment type="caution">
    <text evidence="1">The sequence shown here is derived from an EMBL/GenBank/DDBJ whole genome shotgun (WGS) entry which is preliminary data.</text>
</comment>